<evidence type="ECO:0000259" key="1">
    <source>
        <dbReference type="Pfam" id="PF08722"/>
    </source>
</evidence>
<dbReference type="Pfam" id="PF08722">
    <property type="entry name" value="Tn7_TnsA-like_N"/>
    <property type="match status" value="1"/>
</dbReference>
<dbReference type="GO" id="GO:0004527">
    <property type="term" value="F:exonuclease activity"/>
    <property type="evidence" value="ECO:0007669"/>
    <property type="project" value="InterPro"/>
</dbReference>
<dbReference type="AlphaFoldDB" id="A0A382M973"/>
<dbReference type="InterPro" id="IPR014833">
    <property type="entry name" value="TnsA_N"/>
</dbReference>
<dbReference type="HAMAP" id="MF_04160">
    <property type="entry name" value="NUCL_HEAD_T4"/>
    <property type="match status" value="1"/>
</dbReference>
<sequence>MAYKGKFKPKNRDKYKGNPTNIIYRSLWERRFMVYCDSNNSVVKWSSEEIVIPYRSPFDKRIHKYYPDFWVKIKKHDGTFETSIIEVKPKSQTIPPKPRLNKRKSGRYLLEMKRYGVNEAKWKAATTFCEYKNWKVKIITEDQLLSK</sequence>
<proteinExistence type="inferred from homology"/>
<name>A0A382M973_9ZZZZ</name>
<dbReference type="InterPro" id="IPR046390">
    <property type="entry name" value="NUCL_HEAD_T4"/>
</dbReference>
<organism evidence="2">
    <name type="scientific">marine metagenome</name>
    <dbReference type="NCBI Taxonomy" id="408172"/>
    <lineage>
        <taxon>unclassified sequences</taxon>
        <taxon>metagenomes</taxon>
        <taxon>ecological metagenomes</taxon>
    </lineage>
</organism>
<protein>
    <recommendedName>
        <fullName evidence="1">TnsA endonuclease N-terminal domain-containing protein</fullName>
    </recommendedName>
</protein>
<gene>
    <name evidence="2" type="ORF">METZ01_LOCUS298283</name>
</gene>
<accession>A0A382M973</accession>
<evidence type="ECO:0000313" key="2">
    <source>
        <dbReference type="EMBL" id="SVC45429.1"/>
    </source>
</evidence>
<reference evidence="2" key="1">
    <citation type="submission" date="2018-05" db="EMBL/GenBank/DDBJ databases">
        <authorList>
            <person name="Lanie J.A."/>
            <person name="Ng W.-L."/>
            <person name="Kazmierczak K.M."/>
            <person name="Andrzejewski T.M."/>
            <person name="Davidsen T.M."/>
            <person name="Wayne K.J."/>
            <person name="Tettelin H."/>
            <person name="Glass J.I."/>
            <person name="Rusch D."/>
            <person name="Podicherti R."/>
            <person name="Tsui H.-C.T."/>
            <person name="Winkler M.E."/>
        </authorList>
    </citation>
    <scope>NUCLEOTIDE SEQUENCE</scope>
</reference>
<dbReference type="Gene3D" id="3.40.91.30">
    <property type="match status" value="1"/>
</dbReference>
<feature type="domain" description="TnsA endonuclease N-terminal" evidence="1">
    <location>
        <begin position="39"/>
        <end position="141"/>
    </location>
</feature>
<dbReference type="EMBL" id="UINC01092117">
    <property type="protein sequence ID" value="SVC45429.1"/>
    <property type="molecule type" value="Genomic_DNA"/>
</dbReference>
<dbReference type="GO" id="GO:0004519">
    <property type="term" value="F:endonuclease activity"/>
    <property type="evidence" value="ECO:0007669"/>
    <property type="project" value="InterPro"/>
</dbReference>